<dbReference type="CDD" id="cd00165">
    <property type="entry name" value="S4"/>
    <property type="match status" value="1"/>
</dbReference>
<dbReference type="EC" id="5.4.99.-" evidence="7"/>
<evidence type="ECO:0000256" key="7">
    <source>
        <dbReference type="RuleBase" id="RU003887"/>
    </source>
</evidence>
<comment type="similarity">
    <text evidence="1 7">Belongs to the pseudouridine synthase RsuA family.</text>
</comment>
<evidence type="ECO:0000256" key="3">
    <source>
        <dbReference type="ARBA" id="ARBA00023235"/>
    </source>
</evidence>
<dbReference type="InterPro" id="IPR036986">
    <property type="entry name" value="S4_RNA-bd_sf"/>
</dbReference>
<reference evidence="10 11" key="1">
    <citation type="submission" date="2015-05" db="EMBL/GenBank/DDBJ databases">
        <title>Photobacterium galathea sp. nov.</title>
        <authorList>
            <person name="Machado H."/>
            <person name="Gram L."/>
        </authorList>
    </citation>
    <scope>NUCLEOTIDE SEQUENCE [LARGE SCALE GENOMIC DNA]</scope>
    <source>
        <strain evidence="10 11">CGMCC 1.12159</strain>
    </source>
</reference>
<dbReference type="InterPro" id="IPR020094">
    <property type="entry name" value="TruA/RsuA/RluB/E/F_N"/>
</dbReference>
<protein>
    <recommendedName>
        <fullName evidence="7">Pseudouridine synthase</fullName>
        <ecNumber evidence="7">5.4.99.-</ecNumber>
    </recommendedName>
</protein>
<dbReference type="PATRIC" id="fig|1195763.3.peg.745"/>
<dbReference type="SUPFAM" id="SSF55120">
    <property type="entry name" value="Pseudouridine synthase"/>
    <property type="match status" value="1"/>
</dbReference>
<feature type="compositionally biased region" description="Basic and acidic residues" evidence="8">
    <location>
        <begin position="357"/>
        <end position="371"/>
    </location>
</feature>
<dbReference type="FunFam" id="3.10.290.10:FF:000003">
    <property type="entry name" value="Pseudouridine synthase"/>
    <property type="match status" value="1"/>
</dbReference>
<gene>
    <name evidence="10" type="ORF">ABT56_03450</name>
</gene>
<dbReference type="Gene3D" id="3.10.290.10">
    <property type="entry name" value="RNA-binding S4 domain"/>
    <property type="match status" value="1"/>
</dbReference>
<dbReference type="InterPro" id="IPR042092">
    <property type="entry name" value="PsdUridine_s_RsuA/RluB/E/F_cat"/>
</dbReference>
<evidence type="ECO:0000313" key="10">
    <source>
        <dbReference type="EMBL" id="KLV09261.1"/>
    </source>
</evidence>
<dbReference type="SUPFAM" id="SSF55174">
    <property type="entry name" value="Alpha-L RNA-binding motif"/>
    <property type="match status" value="1"/>
</dbReference>
<proteinExistence type="inferred from homology"/>
<dbReference type="Pfam" id="PF01479">
    <property type="entry name" value="S4"/>
    <property type="match status" value="1"/>
</dbReference>
<dbReference type="STRING" id="1195763.ABT56_03450"/>
<dbReference type="SMART" id="SM00363">
    <property type="entry name" value="S4"/>
    <property type="match status" value="1"/>
</dbReference>
<comment type="catalytic activity">
    <reaction evidence="5">
        <text>uridine(2604) in 23S rRNA = pseudouridine(2604) in 23S rRNA</text>
        <dbReference type="Rhea" id="RHEA:38875"/>
        <dbReference type="Rhea" id="RHEA-COMP:10093"/>
        <dbReference type="Rhea" id="RHEA-COMP:10094"/>
        <dbReference type="ChEBI" id="CHEBI:65314"/>
        <dbReference type="ChEBI" id="CHEBI:65315"/>
        <dbReference type="EC" id="5.4.99.21"/>
    </reaction>
</comment>
<evidence type="ECO:0000313" key="11">
    <source>
        <dbReference type="Proteomes" id="UP000036097"/>
    </source>
</evidence>
<dbReference type="GO" id="GO:0160138">
    <property type="term" value="F:23S rRNA pseudouridine(2604) synthase activity"/>
    <property type="evidence" value="ECO:0007669"/>
    <property type="project" value="UniProtKB-EC"/>
</dbReference>
<feature type="region of interest" description="Disordered" evidence="8">
    <location>
        <begin position="268"/>
        <end position="385"/>
    </location>
</feature>
<evidence type="ECO:0000256" key="6">
    <source>
        <dbReference type="PROSITE-ProRule" id="PRU00182"/>
    </source>
</evidence>
<organism evidence="10 11">
    <name type="scientific">Photobacterium aquae</name>
    <dbReference type="NCBI Taxonomy" id="1195763"/>
    <lineage>
        <taxon>Bacteria</taxon>
        <taxon>Pseudomonadati</taxon>
        <taxon>Pseudomonadota</taxon>
        <taxon>Gammaproteobacteria</taxon>
        <taxon>Vibrionales</taxon>
        <taxon>Vibrionaceae</taxon>
        <taxon>Photobacterium</taxon>
    </lineage>
</organism>
<dbReference type="FunFam" id="3.30.70.1560:FF:000002">
    <property type="entry name" value="Pseudouridine synthase"/>
    <property type="match status" value="1"/>
</dbReference>
<comment type="caution">
    <text evidence="10">The sequence shown here is derived from an EMBL/GenBank/DDBJ whole genome shotgun (WGS) entry which is preliminary data.</text>
</comment>
<keyword evidence="3 7" id="KW-0413">Isomerase</keyword>
<comment type="catalytic activity">
    <reaction evidence="4">
        <text>uridine(35) in tRNA(Tyr) = pseudouridine(35) in tRNA(Tyr)</text>
        <dbReference type="Rhea" id="RHEA:60556"/>
        <dbReference type="Rhea" id="RHEA-COMP:15607"/>
        <dbReference type="Rhea" id="RHEA-COMP:15608"/>
        <dbReference type="ChEBI" id="CHEBI:65314"/>
        <dbReference type="ChEBI" id="CHEBI:65315"/>
    </reaction>
</comment>
<dbReference type="AlphaFoldDB" id="A0A0J1HCB1"/>
<dbReference type="InterPro" id="IPR006145">
    <property type="entry name" value="PsdUridine_synth_RsuA/RluA"/>
</dbReference>
<dbReference type="InterPro" id="IPR020103">
    <property type="entry name" value="PsdUridine_synth_cat_dom_sf"/>
</dbReference>
<dbReference type="Gene3D" id="3.30.70.580">
    <property type="entry name" value="Pseudouridine synthase I, catalytic domain, N-terminal subdomain"/>
    <property type="match status" value="1"/>
</dbReference>
<dbReference type="InterPro" id="IPR002942">
    <property type="entry name" value="S4_RNA-bd"/>
</dbReference>
<dbReference type="PANTHER" id="PTHR47683">
    <property type="entry name" value="PSEUDOURIDINE SYNTHASE FAMILY PROTEIN-RELATED"/>
    <property type="match status" value="1"/>
</dbReference>
<dbReference type="OrthoDB" id="9807213at2"/>
<dbReference type="Gene3D" id="3.30.70.1560">
    <property type="entry name" value="Alpha-L RNA-binding motif"/>
    <property type="match status" value="1"/>
</dbReference>
<dbReference type="NCBIfam" id="TIGR00093">
    <property type="entry name" value="pseudouridine synthase"/>
    <property type="match status" value="1"/>
</dbReference>
<feature type="compositionally biased region" description="Basic and acidic residues" evidence="8">
    <location>
        <begin position="294"/>
        <end position="331"/>
    </location>
</feature>
<dbReference type="Pfam" id="PF00849">
    <property type="entry name" value="PseudoU_synth_2"/>
    <property type="match status" value="1"/>
</dbReference>
<sequence length="385" mass="43064">MPNKQPQSAAQGGNANGVRLNKYISDTGYCSRREADKLIDQERVTINGKLPEMGTKVMPGDEVLVDDKPLRAKEQPIYIALNKPAGITCTTERHIKDNIVDYIGHRKRIFPIGRLDKPSDGLIFLTNDGDIVNKILRAGNNHEKEYVVRVDKPITQEFIDKMASGVEILDTVTLPCKVTQETPFSFRIVLTQGLNRQIRRMCEALGYDVFKLRRVRIMNVSIDGLPNGKWRYLTDAEIADIHSLIADSSKTEEASRVDAEGKAIQKATDAKLFDSRQQGNGEASGKIQYKTYKGKGDAPRHRGESGERHGRGDRNERRGGSFGGNRDEQRRSPRPGRGPQPGHFRNRDEQAGQGKRGQRDDRPAGRDDKPRSGGSSRIQKWVPGK</sequence>
<keyword evidence="2" id="KW-0698">rRNA processing</keyword>
<evidence type="ECO:0000256" key="8">
    <source>
        <dbReference type="SAM" id="MobiDB-lite"/>
    </source>
</evidence>
<dbReference type="NCBIfam" id="NF007784">
    <property type="entry name" value="PRK10475.1"/>
    <property type="match status" value="1"/>
</dbReference>
<dbReference type="EMBL" id="LDOT01000002">
    <property type="protein sequence ID" value="KLV09261.1"/>
    <property type="molecule type" value="Genomic_DNA"/>
</dbReference>
<name>A0A0J1HCB1_9GAMM</name>
<evidence type="ECO:0000259" key="9">
    <source>
        <dbReference type="SMART" id="SM00363"/>
    </source>
</evidence>
<dbReference type="GO" id="GO:0000455">
    <property type="term" value="P:enzyme-directed rRNA pseudouridine synthesis"/>
    <property type="evidence" value="ECO:0007669"/>
    <property type="project" value="UniProtKB-ARBA"/>
</dbReference>
<dbReference type="PANTHER" id="PTHR47683:SF2">
    <property type="entry name" value="RNA-BINDING S4 DOMAIN-CONTAINING PROTEIN"/>
    <property type="match status" value="1"/>
</dbReference>
<dbReference type="PROSITE" id="PS01149">
    <property type="entry name" value="PSI_RSU"/>
    <property type="match status" value="1"/>
</dbReference>
<dbReference type="InterPro" id="IPR018496">
    <property type="entry name" value="PsdUridine_synth_RsuA/RluB_CS"/>
</dbReference>
<keyword evidence="11" id="KW-1185">Reference proteome</keyword>
<dbReference type="RefSeq" id="WP_047877421.1">
    <property type="nucleotide sequence ID" value="NZ_LDOT01000002.1"/>
</dbReference>
<dbReference type="InterPro" id="IPR050343">
    <property type="entry name" value="RsuA_PseudoU_synthase"/>
</dbReference>
<evidence type="ECO:0000256" key="2">
    <source>
        <dbReference type="ARBA" id="ARBA00022552"/>
    </source>
</evidence>
<dbReference type="GO" id="GO:0003723">
    <property type="term" value="F:RNA binding"/>
    <property type="evidence" value="ECO:0007669"/>
    <property type="project" value="UniProtKB-KW"/>
</dbReference>
<evidence type="ECO:0000256" key="4">
    <source>
        <dbReference type="ARBA" id="ARBA00036390"/>
    </source>
</evidence>
<feature type="domain" description="RNA-binding S4" evidence="9">
    <location>
        <begin position="18"/>
        <end position="75"/>
    </location>
</feature>
<evidence type="ECO:0000256" key="1">
    <source>
        <dbReference type="ARBA" id="ARBA00008348"/>
    </source>
</evidence>
<dbReference type="Proteomes" id="UP000036097">
    <property type="component" value="Unassembled WGS sequence"/>
</dbReference>
<dbReference type="PROSITE" id="PS50889">
    <property type="entry name" value="S4"/>
    <property type="match status" value="1"/>
</dbReference>
<accession>A0A0J1HCB1</accession>
<keyword evidence="6" id="KW-0694">RNA-binding</keyword>
<dbReference type="InterPro" id="IPR000748">
    <property type="entry name" value="PsdUridine_synth_RsuA/RluB/E/F"/>
</dbReference>
<evidence type="ECO:0000256" key="5">
    <source>
        <dbReference type="ARBA" id="ARBA00036535"/>
    </source>
</evidence>
<dbReference type="CDD" id="cd02554">
    <property type="entry name" value="PseudoU_synth_RluF"/>
    <property type="match status" value="1"/>
</dbReference>